<accession>A0A9N8PK51</accession>
<protein>
    <recommendedName>
        <fullName evidence="3">Protein kinase domain-containing protein</fullName>
    </recommendedName>
</protein>
<evidence type="ECO:0000313" key="1">
    <source>
        <dbReference type="EMBL" id="CAD0098784.1"/>
    </source>
</evidence>
<reference evidence="1" key="1">
    <citation type="submission" date="2020-06" db="EMBL/GenBank/DDBJ databases">
        <authorList>
            <person name="Onetto C."/>
        </authorList>
    </citation>
    <scope>NUCLEOTIDE SEQUENCE</scope>
</reference>
<dbReference type="SUPFAM" id="SSF56112">
    <property type="entry name" value="Protein kinase-like (PK-like)"/>
    <property type="match status" value="1"/>
</dbReference>
<dbReference type="InterPro" id="IPR011009">
    <property type="entry name" value="Kinase-like_dom_sf"/>
</dbReference>
<keyword evidence="2" id="KW-1185">Reference proteome</keyword>
<sequence>MIDPAYRFFADSGGGTNHVNDEVIIMDFDQRRHYSIRGPSSFLRLADEACEGSDAIEVLKRYMNELDPAVQTLNVDATGTLVSTSSDPEQDCQQAIFYPSLLDAPSLQDCRMVAMAELTELDRLMPGVDLVSYEDDDGTTKKVVFKNTPIMQLRERRWREIVMLHGLPAHPNIVPFDRIVVDDTTSQHILGFTVPYLPAPSLDKDHAQVFRLDWLRQLTSLIDCLNLELRIANQDIAPRNLICFEQAPAGSQLKMIGFEYATAMGLPWHVEEFNDVKGVIFTLYEIITLDNSYRKVHPSEQDPDVVMNLEHWPCRRKLDAEVETFRLHLKEWVESRQTVTLCPTTPPPFPEMPKPRPVSYLDFATGQPAQISIPQLPQAVAKEYGNYVISWQRPPSSTRPSAS</sequence>
<gene>
    <name evidence="1" type="ORF">AWRI4233_LOCUS7608</name>
</gene>
<comment type="caution">
    <text evidence="1">The sequence shown here is derived from an EMBL/GenBank/DDBJ whole genome shotgun (WGS) entry which is preliminary data.</text>
</comment>
<dbReference type="AlphaFoldDB" id="A0A9N8PK51"/>
<organism evidence="1 2">
    <name type="scientific">Aureobasidium mustum</name>
    <dbReference type="NCBI Taxonomy" id="2773714"/>
    <lineage>
        <taxon>Eukaryota</taxon>
        <taxon>Fungi</taxon>
        <taxon>Dikarya</taxon>
        <taxon>Ascomycota</taxon>
        <taxon>Pezizomycotina</taxon>
        <taxon>Dothideomycetes</taxon>
        <taxon>Dothideomycetidae</taxon>
        <taxon>Dothideales</taxon>
        <taxon>Saccotheciaceae</taxon>
        <taxon>Aureobasidium</taxon>
    </lineage>
</organism>
<dbReference type="Proteomes" id="UP000714618">
    <property type="component" value="Unassembled WGS sequence"/>
</dbReference>
<evidence type="ECO:0000313" key="2">
    <source>
        <dbReference type="Proteomes" id="UP000714618"/>
    </source>
</evidence>
<proteinExistence type="predicted"/>
<evidence type="ECO:0008006" key="3">
    <source>
        <dbReference type="Google" id="ProtNLM"/>
    </source>
</evidence>
<dbReference type="OrthoDB" id="4062651at2759"/>
<name>A0A9N8PK51_9PEZI</name>
<dbReference type="EMBL" id="CAIJEO010000009">
    <property type="protein sequence ID" value="CAD0098784.1"/>
    <property type="molecule type" value="Genomic_DNA"/>
</dbReference>